<dbReference type="PROSITE" id="PS50846">
    <property type="entry name" value="HMA_2"/>
    <property type="match status" value="1"/>
</dbReference>
<feature type="region of interest" description="Disordered" evidence="2">
    <location>
        <begin position="108"/>
        <end position="147"/>
    </location>
</feature>
<keyword evidence="5" id="KW-1185">Reference proteome</keyword>
<accession>A0A843UDE6</accession>
<dbReference type="OrthoDB" id="689350at2759"/>
<dbReference type="AlphaFoldDB" id="A0A843UDE6"/>
<dbReference type="GO" id="GO:0046872">
    <property type="term" value="F:metal ion binding"/>
    <property type="evidence" value="ECO:0007669"/>
    <property type="project" value="UniProtKB-KW"/>
</dbReference>
<sequence>MEAAAALPTIPLLSLSRTLKASPESDPRCSYARYYCNLRRCLARYPHPLRQPLRSGCSSPVVRSFGNFDHQRPAEWLLLSSAGRALRGSPPVASPWRLPLASISSASAHPAGTGGGGDSLGAGSGGGDGDGGSSGGGTEERSLAGGTEDVAKLGADVIILDVGGMSCGGCVASVKRILESLPQVSSASVNLTTETAVVWATPEAKATPNWQQELGQKLANHLTTCGFKSSLR</sequence>
<dbReference type="InterPro" id="IPR006121">
    <property type="entry name" value="HMA_dom"/>
</dbReference>
<evidence type="ECO:0000256" key="1">
    <source>
        <dbReference type="ARBA" id="ARBA00022723"/>
    </source>
</evidence>
<dbReference type="SUPFAM" id="SSF55008">
    <property type="entry name" value="HMA, heavy metal-associated domain"/>
    <property type="match status" value="1"/>
</dbReference>
<dbReference type="PROSITE" id="PS01047">
    <property type="entry name" value="HMA_1"/>
    <property type="match status" value="1"/>
</dbReference>
<feature type="compositionally biased region" description="Gly residues" evidence="2">
    <location>
        <begin position="112"/>
        <end position="137"/>
    </location>
</feature>
<dbReference type="FunFam" id="3.30.70.100:FF:000047">
    <property type="entry name" value="Copper-transporting ATPase PAA1, chloroplastic"/>
    <property type="match status" value="1"/>
</dbReference>
<proteinExistence type="predicted"/>
<protein>
    <recommendedName>
        <fullName evidence="3">HMA domain-containing protein</fullName>
    </recommendedName>
</protein>
<feature type="domain" description="HMA" evidence="3">
    <location>
        <begin position="156"/>
        <end position="230"/>
    </location>
</feature>
<keyword evidence="1" id="KW-0479">Metal-binding</keyword>
<evidence type="ECO:0000256" key="2">
    <source>
        <dbReference type="SAM" id="MobiDB-lite"/>
    </source>
</evidence>
<evidence type="ECO:0000259" key="3">
    <source>
        <dbReference type="PROSITE" id="PS50846"/>
    </source>
</evidence>
<gene>
    <name evidence="4" type="ORF">Taro_010557</name>
</gene>
<dbReference type="EMBL" id="NMUH01000384">
    <property type="protein sequence ID" value="MQL78139.1"/>
    <property type="molecule type" value="Genomic_DNA"/>
</dbReference>
<name>A0A843UDE6_COLES</name>
<comment type="caution">
    <text evidence="4">The sequence shown here is derived from an EMBL/GenBank/DDBJ whole genome shotgun (WGS) entry which is preliminary data.</text>
</comment>
<dbReference type="CDD" id="cd00371">
    <property type="entry name" value="HMA"/>
    <property type="match status" value="1"/>
</dbReference>
<dbReference type="InterPro" id="IPR017969">
    <property type="entry name" value="Heavy-metal-associated_CS"/>
</dbReference>
<evidence type="ECO:0000313" key="5">
    <source>
        <dbReference type="Proteomes" id="UP000652761"/>
    </source>
</evidence>
<dbReference type="InterPro" id="IPR036163">
    <property type="entry name" value="HMA_dom_sf"/>
</dbReference>
<dbReference type="Gene3D" id="3.30.70.100">
    <property type="match status" value="1"/>
</dbReference>
<reference evidence="4" key="1">
    <citation type="submission" date="2017-07" db="EMBL/GenBank/DDBJ databases">
        <title>Taro Niue Genome Assembly and Annotation.</title>
        <authorList>
            <person name="Atibalentja N."/>
            <person name="Keating K."/>
            <person name="Fields C.J."/>
        </authorList>
    </citation>
    <scope>NUCLEOTIDE SEQUENCE</scope>
    <source>
        <strain evidence="4">Niue_2</strain>
        <tissue evidence="4">Leaf</tissue>
    </source>
</reference>
<evidence type="ECO:0000313" key="4">
    <source>
        <dbReference type="EMBL" id="MQL78139.1"/>
    </source>
</evidence>
<dbReference type="Proteomes" id="UP000652761">
    <property type="component" value="Unassembled WGS sequence"/>
</dbReference>
<dbReference type="Pfam" id="PF00403">
    <property type="entry name" value="HMA"/>
    <property type="match status" value="1"/>
</dbReference>
<organism evidence="4 5">
    <name type="scientific">Colocasia esculenta</name>
    <name type="common">Wild taro</name>
    <name type="synonym">Arum esculentum</name>
    <dbReference type="NCBI Taxonomy" id="4460"/>
    <lineage>
        <taxon>Eukaryota</taxon>
        <taxon>Viridiplantae</taxon>
        <taxon>Streptophyta</taxon>
        <taxon>Embryophyta</taxon>
        <taxon>Tracheophyta</taxon>
        <taxon>Spermatophyta</taxon>
        <taxon>Magnoliopsida</taxon>
        <taxon>Liliopsida</taxon>
        <taxon>Araceae</taxon>
        <taxon>Aroideae</taxon>
        <taxon>Colocasieae</taxon>
        <taxon>Colocasia</taxon>
    </lineage>
</organism>
<feature type="non-terminal residue" evidence="4">
    <location>
        <position position="1"/>
    </location>
</feature>